<gene>
    <name evidence="1" type="ORF">NCTC12998_07647</name>
</gene>
<organism evidence="1 2">
    <name type="scientific">Raoultella planticola</name>
    <name type="common">Klebsiella planticola</name>
    <dbReference type="NCBI Taxonomy" id="575"/>
    <lineage>
        <taxon>Bacteria</taxon>
        <taxon>Pseudomonadati</taxon>
        <taxon>Pseudomonadota</taxon>
        <taxon>Gammaproteobacteria</taxon>
        <taxon>Enterobacterales</taxon>
        <taxon>Enterobacteriaceae</taxon>
        <taxon>Klebsiella/Raoultella group</taxon>
        <taxon>Raoultella</taxon>
    </lineage>
</organism>
<name>A0A485DA54_RAOPL</name>
<sequence>MLFILQADDTGAVDGNGLDIFGALEQAFRLELFTAEPNHHDFTAEIGNLARGYGSCE</sequence>
<dbReference type="Proteomes" id="UP000345637">
    <property type="component" value="Unassembled WGS sequence"/>
</dbReference>
<proteinExistence type="predicted"/>
<accession>A0A485DA54</accession>
<dbReference type="AlphaFoldDB" id="A0A485DA54"/>
<evidence type="ECO:0000313" key="2">
    <source>
        <dbReference type="Proteomes" id="UP000345637"/>
    </source>
</evidence>
<dbReference type="EMBL" id="CAADJE010000043">
    <property type="protein sequence ID" value="VFS93617.1"/>
    <property type="molecule type" value="Genomic_DNA"/>
</dbReference>
<evidence type="ECO:0000313" key="1">
    <source>
        <dbReference type="EMBL" id="VFS93617.1"/>
    </source>
</evidence>
<protein>
    <submittedName>
        <fullName evidence="1">Uncharacterized protein</fullName>
    </submittedName>
</protein>
<reference evidence="1 2" key="1">
    <citation type="submission" date="2019-03" db="EMBL/GenBank/DDBJ databases">
        <authorList>
            <consortium name="Pathogen Informatics"/>
        </authorList>
    </citation>
    <scope>NUCLEOTIDE SEQUENCE [LARGE SCALE GENOMIC DNA]</scope>
    <source>
        <strain evidence="1 2">NCTC12998</strain>
    </source>
</reference>